<keyword evidence="4" id="KW-0597">Phosphoprotein</keyword>
<sequence length="594" mass="64794">MAEDGSRIGALSTGRTGGQAGGAQEASCSPEDDDDDDNVFVQSPGPASVPAFHDGSVEELYELLEQLGSGHFGVVKRCRERSTGAFYAAKLVKVRKRKGSRLGVEREQVEREVCILRQLRHPNIMRLYDIFASRAEMVLVLELIQGGELFDFVAEKELLTEVEAVGFLQQILLGVAHMHSHRIAHFDLKPENIMLLQKDVPNPKIKIIDFGLAQKLEEGETFKSLCGTPQYIAPEVINYEALSPATDMWSIGVITYILLSGMSPFQGETDTETLSNVVSGNYEFEEKYFGQTSDMAKDFIQQLLVKEPGNRMTVVECLSHPWIKVRSGRARLEGAAVPQLCPRCVERGFWHRGRPSLQILAAAPHRPSRGHVTLHAGRLWAGGRSEPALPSTASKPPSPAWSPPDAWRHDSLPLSQQDQGSGGQELWPATSGEHQSGEGVRRPRRTPPFRGSRRGVAPAYLGMSKQRKGPVLRSLVDAAASPLPTPAPESEAGREPEPLLHQHEELPQVQRSPEVEGKQSGHGTPRRPPGSWRGSAVRAARALGLLRRLPAAALSLLVPAALLQHRVGVQSAVPHAPPVPAEASGRGGPARLRE</sequence>
<dbReference type="GO" id="GO:0005634">
    <property type="term" value="C:nucleus"/>
    <property type="evidence" value="ECO:0007669"/>
    <property type="project" value="TreeGrafter"/>
</dbReference>
<dbReference type="PROSITE" id="PS00108">
    <property type="entry name" value="PROTEIN_KINASE_ST"/>
    <property type="match status" value="1"/>
</dbReference>
<evidence type="ECO:0000256" key="13">
    <source>
        <dbReference type="PROSITE-ProRule" id="PRU10141"/>
    </source>
</evidence>
<keyword evidence="8" id="KW-0418">Kinase</keyword>
<dbReference type="FunFam" id="3.30.200.20:FF:000110">
    <property type="entry name" value="Death-associated kinase 3, isoform CRA_a"/>
    <property type="match status" value="1"/>
</dbReference>
<evidence type="ECO:0000256" key="14">
    <source>
        <dbReference type="SAM" id="MobiDB-lite"/>
    </source>
</evidence>
<evidence type="ECO:0000256" key="4">
    <source>
        <dbReference type="ARBA" id="ARBA00022553"/>
    </source>
</evidence>
<dbReference type="GO" id="GO:0005524">
    <property type="term" value="F:ATP binding"/>
    <property type="evidence" value="ECO:0007669"/>
    <property type="project" value="UniProtKB-UniRule"/>
</dbReference>
<evidence type="ECO:0000256" key="11">
    <source>
        <dbReference type="ARBA" id="ARBA00048679"/>
    </source>
</evidence>
<proteinExistence type="inferred from homology"/>
<dbReference type="GO" id="GO:0006915">
    <property type="term" value="P:apoptotic process"/>
    <property type="evidence" value="ECO:0007669"/>
    <property type="project" value="UniProtKB-KW"/>
</dbReference>
<feature type="domain" description="Protein kinase" evidence="15">
    <location>
        <begin position="61"/>
        <end position="323"/>
    </location>
</feature>
<keyword evidence="3" id="KW-0723">Serine/threonine-protein kinase</keyword>
<dbReference type="PANTHER" id="PTHR24342">
    <property type="entry name" value="SERINE/THREONINE-PROTEIN KINASE 17"/>
    <property type="match status" value="1"/>
</dbReference>
<organism evidence="16 17">
    <name type="scientific">Varanus komodoensis</name>
    <name type="common">Komodo dragon</name>
    <dbReference type="NCBI Taxonomy" id="61221"/>
    <lineage>
        <taxon>Eukaryota</taxon>
        <taxon>Metazoa</taxon>
        <taxon>Chordata</taxon>
        <taxon>Craniata</taxon>
        <taxon>Vertebrata</taxon>
        <taxon>Euteleostomi</taxon>
        <taxon>Lepidosauria</taxon>
        <taxon>Squamata</taxon>
        <taxon>Bifurcata</taxon>
        <taxon>Unidentata</taxon>
        <taxon>Episquamata</taxon>
        <taxon>Toxicofera</taxon>
        <taxon>Anguimorpha</taxon>
        <taxon>Paleoanguimorpha</taxon>
        <taxon>Varanoidea</taxon>
        <taxon>Varanidae</taxon>
        <taxon>Varanus</taxon>
    </lineage>
</organism>
<dbReference type="GO" id="GO:0035556">
    <property type="term" value="P:intracellular signal transduction"/>
    <property type="evidence" value="ECO:0007669"/>
    <property type="project" value="TreeGrafter"/>
</dbReference>
<dbReference type="Pfam" id="PF00069">
    <property type="entry name" value="Pkinase"/>
    <property type="match status" value="1"/>
</dbReference>
<evidence type="ECO:0000256" key="1">
    <source>
        <dbReference type="ARBA" id="ARBA00001946"/>
    </source>
</evidence>
<evidence type="ECO:0000313" key="17">
    <source>
        <dbReference type="Proteomes" id="UP000694545"/>
    </source>
</evidence>
<dbReference type="Proteomes" id="UP000694545">
    <property type="component" value="Unplaced"/>
</dbReference>
<feature type="binding site" evidence="13">
    <location>
        <position position="90"/>
    </location>
    <ligand>
        <name>ATP</name>
        <dbReference type="ChEBI" id="CHEBI:30616"/>
    </ligand>
</feature>
<dbReference type="SUPFAM" id="SSF56112">
    <property type="entry name" value="Protein kinase-like (PK-like)"/>
    <property type="match status" value="1"/>
</dbReference>
<feature type="region of interest" description="Disordered" evidence="14">
    <location>
        <begin position="1"/>
        <end position="45"/>
    </location>
</feature>
<reference evidence="16" key="2">
    <citation type="submission" date="2025-09" db="UniProtKB">
        <authorList>
            <consortium name="Ensembl"/>
        </authorList>
    </citation>
    <scope>IDENTIFICATION</scope>
</reference>
<dbReference type="Ensembl" id="ENSVKKT00000002134.1">
    <property type="protein sequence ID" value="ENSVKKP00000002068.1"/>
    <property type="gene ID" value="ENSVKKG00000001684.1"/>
</dbReference>
<dbReference type="GO" id="GO:0005737">
    <property type="term" value="C:cytoplasm"/>
    <property type="evidence" value="ECO:0007669"/>
    <property type="project" value="TreeGrafter"/>
</dbReference>
<evidence type="ECO:0000256" key="2">
    <source>
        <dbReference type="ARBA" id="ARBA00012513"/>
    </source>
</evidence>
<dbReference type="FunFam" id="1.10.510.10:FF:000250">
    <property type="entry name" value="Death-associated protein kinase 3"/>
    <property type="match status" value="1"/>
</dbReference>
<dbReference type="SMART" id="SM00220">
    <property type="entry name" value="S_TKc"/>
    <property type="match status" value="1"/>
</dbReference>
<reference evidence="16" key="1">
    <citation type="submission" date="2025-08" db="UniProtKB">
        <authorList>
            <consortium name="Ensembl"/>
        </authorList>
    </citation>
    <scope>IDENTIFICATION</scope>
</reference>
<comment type="cofactor">
    <cofactor evidence="1">
        <name>Mg(2+)</name>
        <dbReference type="ChEBI" id="CHEBI:18420"/>
    </cofactor>
</comment>
<evidence type="ECO:0000256" key="5">
    <source>
        <dbReference type="ARBA" id="ARBA00022679"/>
    </source>
</evidence>
<dbReference type="InterPro" id="IPR008271">
    <property type="entry name" value="Ser/Thr_kinase_AS"/>
</dbReference>
<dbReference type="InterPro" id="IPR011009">
    <property type="entry name" value="Kinase-like_dom_sf"/>
</dbReference>
<dbReference type="InterPro" id="IPR017441">
    <property type="entry name" value="Protein_kinase_ATP_BS"/>
</dbReference>
<evidence type="ECO:0000256" key="3">
    <source>
        <dbReference type="ARBA" id="ARBA00022527"/>
    </source>
</evidence>
<comment type="catalytic activity">
    <reaction evidence="10">
        <text>L-threonyl-[protein] + ATP = O-phospho-L-threonyl-[protein] + ADP + H(+)</text>
        <dbReference type="Rhea" id="RHEA:46608"/>
        <dbReference type="Rhea" id="RHEA-COMP:11060"/>
        <dbReference type="Rhea" id="RHEA-COMP:11605"/>
        <dbReference type="ChEBI" id="CHEBI:15378"/>
        <dbReference type="ChEBI" id="CHEBI:30013"/>
        <dbReference type="ChEBI" id="CHEBI:30616"/>
        <dbReference type="ChEBI" id="CHEBI:61977"/>
        <dbReference type="ChEBI" id="CHEBI:456216"/>
        <dbReference type="EC" id="2.7.11.1"/>
    </reaction>
</comment>
<dbReference type="EC" id="2.7.11.1" evidence="2"/>
<dbReference type="GO" id="GO:0004674">
    <property type="term" value="F:protein serine/threonine kinase activity"/>
    <property type="evidence" value="ECO:0007669"/>
    <property type="project" value="UniProtKB-KW"/>
</dbReference>
<dbReference type="InterPro" id="IPR000719">
    <property type="entry name" value="Prot_kinase_dom"/>
</dbReference>
<dbReference type="PROSITE" id="PS00107">
    <property type="entry name" value="PROTEIN_KINASE_ATP"/>
    <property type="match status" value="1"/>
</dbReference>
<protein>
    <recommendedName>
        <fullName evidence="2">non-specific serine/threonine protein kinase</fullName>
        <ecNumber evidence="2">2.7.11.1</ecNumber>
    </recommendedName>
</protein>
<dbReference type="PROSITE" id="PS50011">
    <property type="entry name" value="PROTEIN_KINASE_DOM"/>
    <property type="match status" value="1"/>
</dbReference>
<dbReference type="AlphaFoldDB" id="A0A8D2ISW7"/>
<accession>A0A8D2ISW7</accession>
<keyword evidence="5" id="KW-0808">Transferase</keyword>
<evidence type="ECO:0000256" key="9">
    <source>
        <dbReference type="ARBA" id="ARBA00022840"/>
    </source>
</evidence>
<evidence type="ECO:0000256" key="10">
    <source>
        <dbReference type="ARBA" id="ARBA00047899"/>
    </source>
</evidence>
<name>A0A8D2ISW7_VARKO</name>
<evidence type="ECO:0000256" key="8">
    <source>
        <dbReference type="ARBA" id="ARBA00022777"/>
    </source>
</evidence>
<comment type="similarity">
    <text evidence="12">Belongs to the protein kinase superfamily. CAMK Ser/Thr protein kinase family. DAP kinase subfamily.</text>
</comment>
<keyword evidence="6" id="KW-0053">Apoptosis</keyword>
<dbReference type="Gene3D" id="1.10.510.10">
    <property type="entry name" value="Transferase(Phosphotransferase) domain 1"/>
    <property type="match status" value="1"/>
</dbReference>
<evidence type="ECO:0000313" key="16">
    <source>
        <dbReference type="Ensembl" id="ENSVKKP00000002068.1"/>
    </source>
</evidence>
<dbReference type="OMA" id="HIMHECH"/>
<dbReference type="Gene3D" id="3.30.200.20">
    <property type="entry name" value="Phosphorylase Kinase, domain 1"/>
    <property type="match status" value="1"/>
</dbReference>
<evidence type="ECO:0000259" key="15">
    <source>
        <dbReference type="PROSITE" id="PS50011"/>
    </source>
</evidence>
<keyword evidence="9 13" id="KW-0067">ATP-binding</keyword>
<dbReference type="GO" id="GO:0043065">
    <property type="term" value="P:positive regulation of apoptotic process"/>
    <property type="evidence" value="ECO:0007669"/>
    <property type="project" value="TreeGrafter"/>
</dbReference>
<keyword evidence="17" id="KW-1185">Reference proteome</keyword>
<evidence type="ECO:0000256" key="7">
    <source>
        <dbReference type="ARBA" id="ARBA00022741"/>
    </source>
</evidence>
<dbReference type="PANTHER" id="PTHR24342:SF19">
    <property type="entry name" value="PROTEIN KINASE DOMAIN-CONTAINING PROTEIN"/>
    <property type="match status" value="1"/>
</dbReference>
<feature type="compositionally biased region" description="Basic residues" evidence="14">
    <location>
        <begin position="442"/>
        <end position="453"/>
    </location>
</feature>
<feature type="region of interest" description="Disordered" evidence="14">
    <location>
        <begin position="504"/>
        <end position="535"/>
    </location>
</feature>
<comment type="catalytic activity">
    <reaction evidence="11">
        <text>L-seryl-[protein] + ATP = O-phospho-L-seryl-[protein] + ADP + H(+)</text>
        <dbReference type="Rhea" id="RHEA:17989"/>
        <dbReference type="Rhea" id="RHEA-COMP:9863"/>
        <dbReference type="Rhea" id="RHEA-COMP:11604"/>
        <dbReference type="ChEBI" id="CHEBI:15378"/>
        <dbReference type="ChEBI" id="CHEBI:29999"/>
        <dbReference type="ChEBI" id="CHEBI:30616"/>
        <dbReference type="ChEBI" id="CHEBI:83421"/>
        <dbReference type="ChEBI" id="CHEBI:456216"/>
        <dbReference type="EC" id="2.7.11.1"/>
    </reaction>
</comment>
<feature type="region of interest" description="Disordered" evidence="14">
    <location>
        <begin position="574"/>
        <end position="594"/>
    </location>
</feature>
<feature type="region of interest" description="Disordered" evidence="14">
    <location>
        <begin position="383"/>
        <end position="468"/>
    </location>
</feature>
<keyword evidence="7 13" id="KW-0547">Nucleotide-binding</keyword>
<evidence type="ECO:0000256" key="12">
    <source>
        <dbReference type="ARBA" id="ARBA00060827"/>
    </source>
</evidence>
<evidence type="ECO:0000256" key="6">
    <source>
        <dbReference type="ARBA" id="ARBA00022703"/>
    </source>
</evidence>